<dbReference type="KEGG" id="chih:GWR21_10580"/>
<evidence type="ECO:0000313" key="3">
    <source>
        <dbReference type="Proteomes" id="UP000476411"/>
    </source>
</evidence>
<accession>A0A6B9ZFB6</accession>
<evidence type="ECO:0000256" key="1">
    <source>
        <dbReference type="SAM" id="SignalP"/>
    </source>
</evidence>
<dbReference type="InterPro" id="IPR002591">
    <property type="entry name" value="Phosphodiest/P_Trfase"/>
</dbReference>
<dbReference type="InterPro" id="IPR017850">
    <property type="entry name" value="Alkaline_phosphatase_core_sf"/>
</dbReference>
<reference evidence="2 3" key="1">
    <citation type="submission" date="2020-01" db="EMBL/GenBank/DDBJ databases">
        <title>Complete genome sequence of Chitinophaga sp. H33E-04 isolated from quinoa roots.</title>
        <authorList>
            <person name="Weon H.-Y."/>
            <person name="Lee S.A."/>
        </authorList>
    </citation>
    <scope>NUCLEOTIDE SEQUENCE [LARGE SCALE GENOMIC DNA]</scope>
    <source>
        <strain evidence="2 3">H33E-04</strain>
    </source>
</reference>
<name>A0A6B9ZFB6_9BACT</name>
<keyword evidence="1" id="KW-0732">Signal</keyword>
<dbReference type="AlphaFoldDB" id="A0A6B9ZFB6"/>
<dbReference type="SUPFAM" id="SSF53649">
    <property type="entry name" value="Alkaline phosphatase-like"/>
    <property type="match status" value="1"/>
</dbReference>
<feature type="chain" id="PRO_5025590742" evidence="1">
    <location>
        <begin position="20"/>
        <end position="434"/>
    </location>
</feature>
<protein>
    <submittedName>
        <fullName evidence="2">Alkaline phosphatase family protein</fullName>
    </submittedName>
</protein>
<feature type="signal peptide" evidence="1">
    <location>
        <begin position="1"/>
        <end position="19"/>
    </location>
</feature>
<dbReference type="GO" id="GO:0016787">
    <property type="term" value="F:hydrolase activity"/>
    <property type="evidence" value="ECO:0007669"/>
    <property type="project" value="UniProtKB-ARBA"/>
</dbReference>
<sequence>MKKGFVLGMLMLLSLSTFAQQAQHVVLITIDGLRPTFYTDTLFQAPHLHEIAENGVYARRVNSVFPSMTYPAHTAIVTGVWPVKHGIYFNNMFNPNGPSNAPYWNDSSIKVPTIWRQAQQKGLKVAALLWPVSADAPVMYNIPDIGSLGDSVREAYSKPAGFIADLKNNVFNNADHIEYGYDHNVAKIASYVIKKDQPNLMTIHFFSVDHYQHEEGLHGDKVMAAVADADSSVGMIIDALKEAGIWEKTVLIVTGDHGFLDVNTTVNPNVWLAKAGLITDVKKDDWKAQFYAVGGSSYLYLKDKKDTKTLQQVKDILAGLSPEEQALFRIIDRKQIKKVGGNPEVALALSGEKGASFGNAVKGEAVKPGHGGAHGYYPDSWQIRTGFLACGPGIEKGGEIEEMNLRDITPVLAKILRISMPGVDGKIPAGLMTK</sequence>
<dbReference type="CDD" id="cd16018">
    <property type="entry name" value="Enpp"/>
    <property type="match status" value="1"/>
</dbReference>
<dbReference type="EMBL" id="CP048113">
    <property type="protein sequence ID" value="QHS60024.1"/>
    <property type="molecule type" value="Genomic_DNA"/>
</dbReference>
<dbReference type="Pfam" id="PF01663">
    <property type="entry name" value="Phosphodiest"/>
    <property type="match status" value="1"/>
</dbReference>
<dbReference type="Proteomes" id="UP000476411">
    <property type="component" value="Chromosome"/>
</dbReference>
<evidence type="ECO:0000313" key="2">
    <source>
        <dbReference type="EMBL" id="QHS60024.1"/>
    </source>
</evidence>
<dbReference type="RefSeq" id="WP_162331718.1">
    <property type="nucleotide sequence ID" value="NZ_CP048113.1"/>
</dbReference>
<dbReference type="PANTHER" id="PTHR10151">
    <property type="entry name" value="ECTONUCLEOTIDE PYROPHOSPHATASE/PHOSPHODIESTERASE"/>
    <property type="match status" value="1"/>
</dbReference>
<dbReference type="Gene3D" id="3.40.720.10">
    <property type="entry name" value="Alkaline Phosphatase, subunit A"/>
    <property type="match status" value="1"/>
</dbReference>
<keyword evidence="3" id="KW-1185">Reference proteome</keyword>
<gene>
    <name evidence="2" type="ORF">GWR21_10580</name>
</gene>
<dbReference type="PANTHER" id="PTHR10151:SF120">
    <property type="entry name" value="BIS(5'-ADENOSYL)-TRIPHOSPHATASE"/>
    <property type="match status" value="1"/>
</dbReference>
<proteinExistence type="predicted"/>
<organism evidence="2 3">
    <name type="scientific">Chitinophaga agri</name>
    <dbReference type="NCBI Taxonomy" id="2703787"/>
    <lineage>
        <taxon>Bacteria</taxon>
        <taxon>Pseudomonadati</taxon>
        <taxon>Bacteroidota</taxon>
        <taxon>Chitinophagia</taxon>
        <taxon>Chitinophagales</taxon>
        <taxon>Chitinophagaceae</taxon>
        <taxon>Chitinophaga</taxon>
    </lineage>
</organism>